<evidence type="ECO:0000313" key="5">
    <source>
        <dbReference type="Proteomes" id="UP001443914"/>
    </source>
</evidence>
<evidence type="ECO:0000256" key="1">
    <source>
        <dbReference type="SAM" id="Coils"/>
    </source>
</evidence>
<feature type="coiled-coil region" evidence="1">
    <location>
        <begin position="542"/>
        <end position="598"/>
    </location>
</feature>
<comment type="caution">
    <text evidence="4">The sequence shown here is derived from an EMBL/GenBank/DDBJ whole genome shotgun (WGS) entry which is preliminary data.</text>
</comment>
<dbReference type="Pfam" id="PF20435">
    <property type="entry name" value="ASY3-like"/>
    <property type="match status" value="1"/>
</dbReference>
<feature type="compositionally biased region" description="Basic and acidic residues" evidence="2">
    <location>
        <begin position="94"/>
        <end position="113"/>
    </location>
</feature>
<sequence>MSHCPSSVHNCQPFSQSQKISIGIVVDSAAHPLPTNECELSNAHVPAEKETVHAQRSTVKHNVYQGTFSSSRRVQQTHFVQTAQNDALLEHGVGGKRDVDKEGKMSATDRRSESLSSVRKHASVPVIGVLPEQDNIKTRSKETLRMKLRQILGTHPFSYDKVDDAKTLNLSCHEIMQEQDVMGDHHSKPRQNSDTIETDSDNVSLTTKTPVTGSISRNKAPGAGRARNLKPKTLSCEKQAKQDRTGGATKSSGIKPGDLLPTTDLKNIQPVLTGDGKPTPVKELRLRSSTRTPPPHGFLNENIEVTMQDVNVNYSPAISEKNQLLESKNPVAQEKSEQHESFGFETLAPQDDGSNGPLFKMRKKFLNSPTGLFPVNNDKKQHVLGSPSKAGQSILEVKFLPMSSSDTESDSISLDDTATPDERHTSAQGSSIEEKDADNGLCTPVRGESDSTEEVSSMKREFGLVEKPTFSWNKRRRSQDAELDDFSPAFTIPKAGEETDDIFMEASEANADDGLARVLSLLGLALEKVKSKMALATNRRCLDILMSAAEEIHSQLQDVESQIQTDLGKLTCLETSKRKHLEIKLQEQQEQLMAVYEKFKEDIHKYLQECRGAVEGLETQHVEVKGTVEKQKASHRKLVLQAEAAVENHLVHAQQKIMSVQKTGKKKMQQLKVTVGECIKDVILG</sequence>
<dbReference type="GO" id="GO:0051321">
    <property type="term" value="P:meiotic cell cycle"/>
    <property type="evidence" value="ECO:0007669"/>
    <property type="project" value="InterPro"/>
</dbReference>
<dbReference type="EMBL" id="JBDFQZ010000002">
    <property type="protein sequence ID" value="KAK9747554.1"/>
    <property type="molecule type" value="Genomic_DNA"/>
</dbReference>
<name>A0AAW1MPJ0_SAPOF</name>
<feature type="region of interest" description="Disordered" evidence="2">
    <location>
        <begin position="401"/>
        <end position="458"/>
    </location>
</feature>
<keyword evidence="1" id="KW-0175">Coiled coil</keyword>
<dbReference type="PANTHER" id="PTHR36027">
    <property type="entry name" value="MEIOSIS-SPECIFIC PROTEIN ASY3"/>
    <property type="match status" value="1"/>
</dbReference>
<protein>
    <recommendedName>
        <fullName evidence="3">Meiosis-specific protein ASY3-like coiled-coil domain-containing protein</fullName>
    </recommendedName>
</protein>
<evidence type="ECO:0000313" key="4">
    <source>
        <dbReference type="EMBL" id="KAK9747554.1"/>
    </source>
</evidence>
<dbReference type="InterPro" id="IPR046845">
    <property type="entry name" value="ASY3-like_CC"/>
</dbReference>
<feature type="domain" description="Meiosis-specific protein ASY3-like coiled-coil" evidence="3">
    <location>
        <begin position="419"/>
        <end position="681"/>
    </location>
</feature>
<feature type="region of interest" description="Disordered" evidence="2">
    <location>
        <begin position="180"/>
        <end position="281"/>
    </location>
</feature>
<evidence type="ECO:0000259" key="3">
    <source>
        <dbReference type="Pfam" id="PF20435"/>
    </source>
</evidence>
<dbReference type="Proteomes" id="UP001443914">
    <property type="component" value="Unassembled WGS sequence"/>
</dbReference>
<evidence type="ECO:0000256" key="2">
    <source>
        <dbReference type="SAM" id="MobiDB-lite"/>
    </source>
</evidence>
<feature type="compositionally biased region" description="Polar residues" evidence="2">
    <location>
        <begin position="190"/>
        <end position="217"/>
    </location>
</feature>
<feature type="compositionally biased region" description="Low complexity" evidence="2">
    <location>
        <begin position="403"/>
        <end position="416"/>
    </location>
</feature>
<organism evidence="4 5">
    <name type="scientific">Saponaria officinalis</name>
    <name type="common">Common soapwort</name>
    <name type="synonym">Lychnis saponaria</name>
    <dbReference type="NCBI Taxonomy" id="3572"/>
    <lineage>
        <taxon>Eukaryota</taxon>
        <taxon>Viridiplantae</taxon>
        <taxon>Streptophyta</taxon>
        <taxon>Embryophyta</taxon>
        <taxon>Tracheophyta</taxon>
        <taxon>Spermatophyta</taxon>
        <taxon>Magnoliopsida</taxon>
        <taxon>eudicotyledons</taxon>
        <taxon>Gunneridae</taxon>
        <taxon>Pentapetalae</taxon>
        <taxon>Caryophyllales</taxon>
        <taxon>Caryophyllaceae</taxon>
        <taxon>Caryophylleae</taxon>
        <taxon>Saponaria</taxon>
    </lineage>
</organism>
<keyword evidence="5" id="KW-1185">Reference proteome</keyword>
<reference evidence="4" key="1">
    <citation type="submission" date="2024-03" db="EMBL/GenBank/DDBJ databases">
        <title>WGS assembly of Saponaria officinalis var. Norfolk2.</title>
        <authorList>
            <person name="Jenkins J."/>
            <person name="Shu S."/>
            <person name="Grimwood J."/>
            <person name="Barry K."/>
            <person name="Goodstein D."/>
            <person name="Schmutz J."/>
            <person name="Leebens-Mack J."/>
            <person name="Osbourn A."/>
        </authorList>
    </citation>
    <scope>NUCLEOTIDE SEQUENCE [LARGE SCALE GENOMIC DNA]</scope>
    <source>
        <strain evidence="4">JIC</strain>
    </source>
</reference>
<dbReference type="AlphaFoldDB" id="A0AAW1MPJ0"/>
<gene>
    <name evidence="4" type="ORF">RND81_02G000200</name>
</gene>
<accession>A0AAW1MPJ0</accession>
<proteinExistence type="predicted"/>
<dbReference type="InterPro" id="IPR037731">
    <property type="entry name" value="ASY3-like"/>
</dbReference>
<feature type="region of interest" description="Disordered" evidence="2">
    <location>
        <begin position="94"/>
        <end position="119"/>
    </location>
</feature>
<dbReference type="PANTHER" id="PTHR36027:SF1">
    <property type="entry name" value="MEIOSIS-SPECIFIC PROTEIN ASY3"/>
    <property type="match status" value="1"/>
</dbReference>